<dbReference type="Pfam" id="PF00294">
    <property type="entry name" value="PfkB"/>
    <property type="match status" value="1"/>
</dbReference>
<evidence type="ECO:0000313" key="17">
    <source>
        <dbReference type="Proteomes" id="UP000321933"/>
    </source>
</evidence>
<name>A0A5C8ZX12_9GAMM</name>
<comment type="function">
    <text evidence="10">Catalyzes the phosphorylation of 2-keto-3-deoxygluconate (KDG) to produce 2-keto-3-deoxy-6-phosphogluconate (KDPG).</text>
</comment>
<dbReference type="RefSeq" id="WP_148064428.1">
    <property type="nucleotide sequence ID" value="NZ_VRYZ01000004.1"/>
</dbReference>
<sequence>MTDENLQKPRVASIGECMLELSGAPAPGPARSMNLGYGGDTLNTAVYLARLDIAADYVTALGDDSHSQWMIKRWQAEGVGTELVYRLPGRVPGLYMIDTDPDGERHFSYWRSAAPARELFDDVGRVDSLAQALKHYDLVYFSGISLSLYNAAARERLYALLAQVRAAGVKVGFDGNFRPAGWPDRPAARAAFTRACEHADIVLPTFEDECDLFGDTSPEATIERIASAGAREIVLKQGRAGCRVWCEGDTLQVPAQPVARPLDTTAAGDSFNAGYLAARLRGMSLQEAAVWGHRLAAGVIQVRGAIIPVSRMPLMLDIDAP</sequence>
<dbReference type="EC" id="2.7.1.45" evidence="11"/>
<dbReference type="GO" id="GO:0005524">
    <property type="term" value="F:ATP binding"/>
    <property type="evidence" value="ECO:0007669"/>
    <property type="project" value="UniProtKB-KW"/>
</dbReference>
<comment type="similarity">
    <text evidence="1">Belongs to the carbohydrate kinase PfkB family.</text>
</comment>
<evidence type="ECO:0000256" key="11">
    <source>
        <dbReference type="ARBA" id="ARBA00066369"/>
    </source>
</evidence>
<gene>
    <name evidence="16" type="ORF">FVW59_11300</name>
</gene>
<dbReference type="Gene3D" id="3.40.1190.20">
    <property type="match status" value="1"/>
</dbReference>
<dbReference type="PROSITE" id="PS00584">
    <property type="entry name" value="PFKB_KINASES_2"/>
    <property type="match status" value="1"/>
</dbReference>
<dbReference type="PANTHER" id="PTHR43085">
    <property type="entry name" value="HEXOKINASE FAMILY MEMBER"/>
    <property type="match status" value="1"/>
</dbReference>
<keyword evidence="6" id="KW-0119">Carbohydrate metabolism</keyword>
<dbReference type="GO" id="GO:0019698">
    <property type="term" value="P:D-galacturonate catabolic process"/>
    <property type="evidence" value="ECO:0007669"/>
    <property type="project" value="TreeGrafter"/>
</dbReference>
<evidence type="ECO:0000256" key="1">
    <source>
        <dbReference type="ARBA" id="ARBA00010688"/>
    </source>
</evidence>
<dbReference type="InterPro" id="IPR050306">
    <property type="entry name" value="PfkB_Carbo_kinase"/>
</dbReference>
<evidence type="ECO:0000256" key="7">
    <source>
        <dbReference type="ARBA" id="ARBA00043951"/>
    </source>
</evidence>
<evidence type="ECO:0000256" key="4">
    <source>
        <dbReference type="ARBA" id="ARBA00022777"/>
    </source>
</evidence>
<dbReference type="SUPFAM" id="SSF53613">
    <property type="entry name" value="Ribokinase-like"/>
    <property type="match status" value="1"/>
</dbReference>
<dbReference type="GO" id="GO:0006974">
    <property type="term" value="P:DNA damage response"/>
    <property type="evidence" value="ECO:0007669"/>
    <property type="project" value="TreeGrafter"/>
</dbReference>
<dbReference type="InterPro" id="IPR029056">
    <property type="entry name" value="Ribokinase-like"/>
</dbReference>
<evidence type="ECO:0000313" key="16">
    <source>
        <dbReference type="EMBL" id="TXS91731.1"/>
    </source>
</evidence>
<evidence type="ECO:0000256" key="13">
    <source>
        <dbReference type="ARBA" id="ARBA00075711"/>
    </source>
</evidence>
<feature type="domain" description="Carbohydrate kinase PfkB" evidence="15">
    <location>
        <begin position="10"/>
        <end position="309"/>
    </location>
</feature>
<organism evidence="16 17">
    <name type="scientific">Parahaliea aestuarii</name>
    <dbReference type="NCBI Taxonomy" id="1852021"/>
    <lineage>
        <taxon>Bacteria</taxon>
        <taxon>Pseudomonadati</taxon>
        <taxon>Pseudomonadota</taxon>
        <taxon>Gammaproteobacteria</taxon>
        <taxon>Cellvibrionales</taxon>
        <taxon>Halieaceae</taxon>
        <taxon>Parahaliea</taxon>
    </lineage>
</organism>
<keyword evidence="17" id="KW-1185">Reference proteome</keyword>
<dbReference type="InterPro" id="IPR011611">
    <property type="entry name" value="PfkB_dom"/>
</dbReference>
<evidence type="ECO:0000256" key="14">
    <source>
        <dbReference type="ARBA" id="ARBA00080545"/>
    </source>
</evidence>
<keyword evidence="5" id="KW-0067">ATP-binding</keyword>
<evidence type="ECO:0000256" key="9">
    <source>
        <dbReference type="ARBA" id="ARBA00050729"/>
    </source>
</evidence>
<dbReference type="FunFam" id="3.40.1190.20:FF:000011">
    <property type="entry name" value="2-dehydro-3-deoxygluconokinase, putative"/>
    <property type="match status" value="1"/>
</dbReference>
<dbReference type="GO" id="GO:0008673">
    <property type="term" value="F:2-dehydro-3-deoxygluconokinase activity"/>
    <property type="evidence" value="ECO:0007669"/>
    <property type="project" value="UniProtKB-EC"/>
</dbReference>
<comment type="pathway">
    <text evidence="7">Carbohydrate acid metabolism; 2-dehydro-3-deoxy-D-gluconate degradation; D-glyceraldehyde 3-phosphate and pyruvate from 2-dehydro-3-deoxy-D-gluconate: step 1/2.</text>
</comment>
<evidence type="ECO:0000256" key="8">
    <source>
        <dbReference type="ARBA" id="ARBA00044254"/>
    </source>
</evidence>
<evidence type="ECO:0000259" key="15">
    <source>
        <dbReference type="Pfam" id="PF00294"/>
    </source>
</evidence>
<dbReference type="PANTHER" id="PTHR43085:SF15">
    <property type="entry name" value="2-DEHYDRO-3-DEOXYGLUCONOKINASE"/>
    <property type="match status" value="1"/>
</dbReference>
<accession>A0A5C8ZX12</accession>
<evidence type="ECO:0000256" key="2">
    <source>
        <dbReference type="ARBA" id="ARBA00022679"/>
    </source>
</evidence>
<dbReference type="AlphaFoldDB" id="A0A5C8ZX12"/>
<evidence type="ECO:0000256" key="6">
    <source>
        <dbReference type="ARBA" id="ARBA00023277"/>
    </source>
</evidence>
<protein>
    <recommendedName>
        <fullName evidence="12">2-dehydro-3-deoxygluconokinase</fullName>
        <ecNumber evidence="11">2.7.1.45</ecNumber>
    </recommendedName>
    <alternativeName>
        <fullName evidence="13">2-keto-3-deoxygluconokinase</fullName>
    </alternativeName>
    <alternativeName>
        <fullName evidence="14">3-deoxy-2-oxo-D-gluconate kinase</fullName>
    </alternativeName>
    <alternativeName>
        <fullName evidence="8">KDG kinase</fullName>
    </alternativeName>
</protein>
<evidence type="ECO:0000256" key="12">
    <source>
        <dbReference type="ARBA" id="ARBA00067931"/>
    </source>
</evidence>
<dbReference type="Proteomes" id="UP000321933">
    <property type="component" value="Unassembled WGS sequence"/>
</dbReference>
<dbReference type="GO" id="GO:0042840">
    <property type="term" value="P:D-glucuronate catabolic process"/>
    <property type="evidence" value="ECO:0007669"/>
    <property type="project" value="TreeGrafter"/>
</dbReference>
<evidence type="ECO:0000256" key="5">
    <source>
        <dbReference type="ARBA" id="ARBA00022840"/>
    </source>
</evidence>
<keyword evidence="3" id="KW-0547">Nucleotide-binding</keyword>
<comment type="caution">
    <text evidence="16">The sequence shown here is derived from an EMBL/GenBank/DDBJ whole genome shotgun (WGS) entry which is preliminary data.</text>
</comment>
<keyword evidence="4 16" id="KW-0418">Kinase</keyword>
<comment type="catalytic activity">
    <reaction evidence="9">
        <text>2-dehydro-3-deoxy-D-gluconate + ATP = 2-dehydro-3-deoxy-6-phospho-D-gluconate + ADP + H(+)</text>
        <dbReference type="Rhea" id="RHEA:14797"/>
        <dbReference type="ChEBI" id="CHEBI:15378"/>
        <dbReference type="ChEBI" id="CHEBI:30616"/>
        <dbReference type="ChEBI" id="CHEBI:57569"/>
        <dbReference type="ChEBI" id="CHEBI:57990"/>
        <dbReference type="ChEBI" id="CHEBI:456216"/>
        <dbReference type="EC" id="2.7.1.45"/>
    </reaction>
</comment>
<reference evidence="16 17" key="1">
    <citation type="submission" date="2019-08" db="EMBL/GenBank/DDBJ databases">
        <title>Parahaliea maris sp. nov., isolated from the surface seawater.</title>
        <authorList>
            <person name="Liu Y."/>
        </authorList>
    </citation>
    <scope>NUCLEOTIDE SEQUENCE [LARGE SCALE GENOMIC DNA]</scope>
    <source>
        <strain evidence="16 17">S2-26</strain>
    </source>
</reference>
<dbReference type="CDD" id="cd01166">
    <property type="entry name" value="KdgK"/>
    <property type="match status" value="1"/>
</dbReference>
<proteinExistence type="inferred from homology"/>
<evidence type="ECO:0000256" key="10">
    <source>
        <dbReference type="ARBA" id="ARBA00054997"/>
    </source>
</evidence>
<dbReference type="GO" id="GO:0005829">
    <property type="term" value="C:cytosol"/>
    <property type="evidence" value="ECO:0007669"/>
    <property type="project" value="TreeGrafter"/>
</dbReference>
<dbReference type="EMBL" id="VRYZ01000004">
    <property type="protein sequence ID" value="TXS91731.1"/>
    <property type="molecule type" value="Genomic_DNA"/>
</dbReference>
<evidence type="ECO:0000256" key="3">
    <source>
        <dbReference type="ARBA" id="ARBA00022741"/>
    </source>
</evidence>
<dbReference type="InterPro" id="IPR002173">
    <property type="entry name" value="Carboh/pur_kinase_PfkB_CS"/>
</dbReference>
<keyword evidence="2" id="KW-0808">Transferase</keyword>
<dbReference type="OrthoDB" id="9776822at2"/>